<dbReference type="GeneID" id="30911098"/>
<dbReference type="KEGG" id="pcot:PCOAH_00043670"/>
<sequence>MANLKNMLIRSCVVAVTLLTEGMKHKLGLSLILFFNAPGIRANDWFHDWKNDLLGEKEKNFLKGIEENWPLGWGKDLLNGLENTFQNSFHDSWLGGIKNDHMLMDSINVILEHAPMKNRQIISQHINELLSGRYNEISPKNLLHRISNIIKNGKSQTLCDENKSFIILGIPHLIFGSDLFNDLKMETINFLIKNITKNLNVCQLQVQGADVSNITNGCQSDMDKQIIFDDKKPDGVVVRAKGLNLSPSNQFFSSLLQCSVDNLGSGEKTMICVQEQLAKQNLKLSDTCSTCFKESVDCGKSNCWLPCLFGNPCADRCYQCATDSCNKDLIRCSGLDNLPGACS</sequence>
<evidence type="ECO:0000313" key="1">
    <source>
        <dbReference type="EMBL" id="ANQ10273.1"/>
    </source>
</evidence>
<name>A0A1B1E5H5_9APIC</name>
<evidence type="ECO:0000313" key="2">
    <source>
        <dbReference type="Proteomes" id="UP000092716"/>
    </source>
</evidence>
<dbReference type="EMBL" id="CP016250">
    <property type="protein sequence ID" value="ANQ10273.1"/>
    <property type="molecule type" value="Genomic_DNA"/>
</dbReference>
<dbReference type="OrthoDB" id="126772at2759"/>
<dbReference type="AlphaFoldDB" id="A0A1B1E5H5"/>
<organism evidence="1 2">
    <name type="scientific">Plasmodium coatneyi</name>
    <dbReference type="NCBI Taxonomy" id="208452"/>
    <lineage>
        <taxon>Eukaryota</taxon>
        <taxon>Sar</taxon>
        <taxon>Alveolata</taxon>
        <taxon>Apicomplexa</taxon>
        <taxon>Aconoidasida</taxon>
        <taxon>Haemosporida</taxon>
        <taxon>Plasmodiidae</taxon>
        <taxon>Plasmodium</taxon>
    </lineage>
</organism>
<gene>
    <name evidence="1" type="ORF">PCOAH_00043670</name>
</gene>
<keyword evidence="2" id="KW-1185">Reference proteome</keyword>
<dbReference type="Proteomes" id="UP000092716">
    <property type="component" value="Chromosome 12"/>
</dbReference>
<reference evidence="2" key="1">
    <citation type="submission" date="2016-06" db="EMBL/GenBank/DDBJ databases">
        <title>First high quality genome sequence of Plasmodium coatneyi using continuous long reads from single molecule, real-time sequencing.</title>
        <authorList>
            <person name="Chien J.-T."/>
            <person name="Pakala S.B."/>
            <person name="Geraldo J.A."/>
            <person name="Lapp S.A."/>
            <person name="Barnwell J.W."/>
            <person name="Kissinger J.C."/>
            <person name="Galinski M.R."/>
            <person name="Humphrey J.C."/>
        </authorList>
    </citation>
    <scope>NUCLEOTIDE SEQUENCE [LARGE SCALE GENOMIC DNA]</scope>
    <source>
        <strain evidence="2">Hackeri</strain>
    </source>
</reference>
<dbReference type="VEuPathDB" id="PlasmoDB:PCOAH_00043670"/>
<accession>A0A1B1E5H5</accession>
<protein>
    <submittedName>
        <fullName evidence="1">Uncharacterized protein</fullName>
    </submittedName>
</protein>
<proteinExistence type="predicted"/>
<dbReference type="RefSeq" id="XP_019916968.1">
    <property type="nucleotide sequence ID" value="XM_020061151.1"/>
</dbReference>